<evidence type="ECO:0000313" key="3">
    <source>
        <dbReference type="Proteomes" id="UP000612585"/>
    </source>
</evidence>
<reference evidence="2" key="1">
    <citation type="submission" date="2021-01" db="EMBL/GenBank/DDBJ databases">
        <title>Whole genome shotgun sequence of Virgisporangium aurantiacum NBRC 16421.</title>
        <authorList>
            <person name="Komaki H."/>
            <person name="Tamura T."/>
        </authorList>
    </citation>
    <scope>NUCLEOTIDE SEQUENCE</scope>
    <source>
        <strain evidence="2">NBRC 16421</strain>
    </source>
</reference>
<evidence type="ECO:0000313" key="2">
    <source>
        <dbReference type="EMBL" id="GIJ55504.1"/>
    </source>
</evidence>
<comment type="caution">
    <text evidence="2">The sequence shown here is derived from an EMBL/GenBank/DDBJ whole genome shotgun (WGS) entry which is preliminary data.</text>
</comment>
<proteinExistence type="predicted"/>
<dbReference type="EMBL" id="BOPG01000019">
    <property type="protein sequence ID" value="GIJ55504.1"/>
    <property type="molecule type" value="Genomic_DNA"/>
</dbReference>
<dbReference type="Proteomes" id="UP000612585">
    <property type="component" value="Unassembled WGS sequence"/>
</dbReference>
<dbReference type="RefSeq" id="WP_239151593.1">
    <property type="nucleotide sequence ID" value="NZ_BOPG01000019.1"/>
</dbReference>
<gene>
    <name evidence="2" type="ORF">Vau01_030200</name>
</gene>
<keyword evidence="3" id="KW-1185">Reference proteome</keyword>
<dbReference type="AlphaFoldDB" id="A0A8J3Z0P6"/>
<sequence length="303" mass="34034">MLDWFRHGWDHAHDTDPYEWVDRELGGNVYGLDSIFDAVRKRNLPRPHTIDDLRDLLHEHLYVEADDKADYIRLGERGLRVRTDDDEVDLAYYFIDDGAVVDLPDRLAFLVHDTWPLPGNAAAAGASFSHGVPVRTVQLGAAGPDCVFSVRLGWDAPDTYRNLDLAGAVALPGLTLPDLAAHLGGVDTSDVDGWPHELRLLRDLITPGDDDLTPALHRYARLPGYHPSPAGISNTPEHDGSRPHPPTRSLVRVDTHIAQVARHIDDFFGFDQWFLFDTRWAAAHPDLARSLLRYTAHWDPFQT</sequence>
<feature type="region of interest" description="Disordered" evidence="1">
    <location>
        <begin position="227"/>
        <end position="248"/>
    </location>
</feature>
<protein>
    <submittedName>
        <fullName evidence="2">Uncharacterized protein</fullName>
    </submittedName>
</protein>
<organism evidence="2 3">
    <name type="scientific">Virgisporangium aurantiacum</name>
    <dbReference type="NCBI Taxonomy" id="175570"/>
    <lineage>
        <taxon>Bacteria</taxon>
        <taxon>Bacillati</taxon>
        <taxon>Actinomycetota</taxon>
        <taxon>Actinomycetes</taxon>
        <taxon>Micromonosporales</taxon>
        <taxon>Micromonosporaceae</taxon>
        <taxon>Virgisporangium</taxon>
    </lineage>
</organism>
<evidence type="ECO:0000256" key="1">
    <source>
        <dbReference type="SAM" id="MobiDB-lite"/>
    </source>
</evidence>
<accession>A0A8J3Z0P6</accession>
<name>A0A8J3Z0P6_9ACTN</name>